<sequence>MNEFDTKNPSQAIQNQPTDDDRLMAALIYVSSFFGSFIAPLIIWIIKRDESTFIDRTGKNYWNFFISYSIWLTISTLLMFILIGIIIAPIIAILMFIFTIVGAIKAYQGEDYLPPLSIPFFK</sequence>
<dbReference type="RefSeq" id="WP_251517880.1">
    <property type="nucleotide sequence ID" value="NZ_CP128355.1"/>
</dbReference>
<comment type="subcellular location">
    <subcellularLocation>
        <location evidence="1">Membrane</location>
        <topology evidence="1">Multi-pass membrane protein</topology>
    </subcellularLocation>
</comment>
<evidence type="ECO:0000256" key="2">
    <source>
        <dbReference type="ARBA" id="ARBA00022692"/>
    </source>
</evidence>
<gene>
    <name evidence="6" type="ORF">QQM35_01065</name>
</gene>
<proteinExistence type="predicted"/>
<dbReference type="Pfam" id="PF09685">
    <property type="entry name" value="MamF_MmsF"/>
    <property type="match status" value="1"/>
</dbReference>
<evidence type="ECO:0000256" key="4">
    <source>
        <dbReference type="ARBA" id="ARBA00023136"/>
    </source>
</evidence>
<dbReference type="Proteomes" id="UP001436297">
    <property type="component" value="Chromosome"/>
</dbReference>
<dbReference type="InterPro" id="IPR019109">
    <property type="entry name" value="MamF_MmsF"/>
</dbReference>
<feature type="transmembrane region" description="Helical" evidence="5">
    <location>
        <begin position="66"/>
        <end position="98"/>
    </location>
</feature>
<evidence type="ECO:0000313" key="6">
    <source>
        <dbReference type="EMBL" id="XAF70738.1"/>
    </source>
</evidence>
<evidence type="ECO:0000313" key="7">
    <source>
        <dbReference type="Proteomes" id="UP001436297"/>
    </source>
</evidence>
<evidence type="ECO:0000256" key="3">
    <source>
        <dbReference type="ARBA" id="ARBA00022989"/>
    </source>
</evidence>
<evidence type="ECO:0000256" key="5">
    <source>
        <dbReference type="SAM" id="Phobius"/>
    </source>
</evidence>
<dbReference type="EMBL" id="CP128355">
    <property type="protein sequence ID" value="XAF70738.1"/>
    <property type="molecule type" value="Genomic_DNA"/>
</dbReference>
<name>A0ABZ3EE61_9STAP</name>
<keyword evidence="7" id="KW-1185">Reference proteome</keyword>
<accession>A0ABZ3EE61</accession>
<protein>
    <submittedName>
        <fullName evidence="6">DUF4870 domain-containing protein</fullName>
    </submittedName>
</protein>
<organism evidence="6 7">
    <name type="scientific">Staphylococcus hsinchuensis</name>
    <dbReference type="NCBI Taxonomy" id="3051183"/>
    <lineage>
        <taxon>Bacteria</taxon>
        <taxon>Bacillati</taxon>
        <taxon>Bacillota</taxon>
        <taxon>Bacilli</taxon>
        <taxon>Bacillales</taxon>
        <taxon>Staphylococcaceae</taxon>
        <taxon>Staphylococcus</taxon>
    </lineage>
</organism>
<keyword evidence="3 5" id="KW-1133">Transmembrane helix</keyword>
<evidence type="ECO:0000256" key="1">
    <source>
        <dbReference type="ARBA" id="ARBA00004141"/>
    </source>
</evidence>
<keyword evidence="2 5" id="KW-0812">Transmembrane</keyword>
<keyword evidence="4 5" id="KW-0472">Membrane</keyword>
<feature type="transmembrane region" description="Helical" evidence="5">
    <location>
        <begin position="23"/>
        <end position="46"/>
    </location>
</feature>
<reference evidence="6 7" key="1">
    <citation type="journal article" date="2024" name="Pathogens">
        <title>Staphylococcus hsinchuensis sp. nov., Isolated from Soymilk.</title>
        <authorList>
            <person name="Wang Y.T."/>
            <person name="Lin Y.C."/>
            <person name="Hsieh Y.H."/>
            <person name="Lin Y.T."/>
            <person name="Hamada M."/>
            <person name="Chen C.C."/>
            <person name="Liou J.S."/>
            <person name="Lee A.Y."/>
            <person name="Zhang W.L."/>
            <person name="Chen Y.T."/>
            <person name="Huang C.H."/>
        </authorList>
    </citation>
    <scope>NUCLEOTIDE SEQUENCE [LARGE SCALE GENOMIC DNA]</scope>
    <source>
        <strain evidence="6 7">H164</strain>
    </source>
</reference>